<evidence type="ECO:0000256" key="12">
    <source>
        <dbReference type="PROSITE-ProRule" id="PRU00282"/>
    </source>
</evidence>
<evidence type="ECO:0000256" key="8">
    <source>
        <dbReference type="ARBA" id="ARBA00022989"/>
    </source>
</evidence>
<dbReference type="GO" id="GO:0043490">
    <property type="term" value="P:malate-aspartate shuttle"/>
    <property type="evidence" value="ECO:0007669"/>
    <property type="project" value="TreeGrafter"/>
</dbReference>
<dbReference type="InterPro" id="IPR051028">
    <property type="entry name" value="Mito_Solute_Carrier"/>
</dbReference>
<dbReference type="FunFam" id="1.10.238.10:FF:000416">
    <property type="entry name" value="Aralar1, isoform F"/>
    <property type="match status" value="2"/>
</dbReference>
<comment type="subunit">
    <text evidence="11">Homodimer (via N-terminus).</text>
</comment>
<dbReference type="SMART" id="SM00054">
    <property type="entry name" value="EFh"/>
    <property type="match status" value="6"/>
</dbReference>
<feature type="repeat" description="Solcar" evidence="12">
    <location>
        <begin position="1004"/>
        <end position="1095"/>
    </location>
</feature>
<evidence type="ECO:0000256" key="1">
    <source>
        <dbReference type="ARBA" id="ARBA00004448"/>
    </source>
</evidence>
<feature type="repeat" description="Solcar" evidence="12">
    <location>
        <begin position="447"/>
        <end position="531"/>
    </location>
</feature>
<keyword evidence="9" id="KW-0496">Mitochondrion</keyword>
<evidence type="ECO:0000256" key="5">
    <source>
        <dbReference type="ARBA" id="ARBA00022737"/>
    </source>
</evidence>
<dbReference type="SUPFAM" id="SSF47473">
    <property type="entry name" value="EF-hand"/>
    <property type="match status" value="5"/>
</dbReference>
<evidence type="ECO:0000256" key="3">
    <source>
        <dbReference type="ARBA" id="ARBA00022448"/>
    </source>
</evidence>
<feature type="repeat" description="Solcar" evidence="12">
    <location>
        <begin position="539"/>
        <end position="627"/>
    </location>
</feature>
<keyword evidence="4 12" id="KW-0812">Transmembrane</keyword>
<evidence type="ECO:0000313" key="15">
    <source>
        <dbReference type="Proteomes" id="UP000019118"/>
    </source>
</evidence>
<keyword evidence="10 12" id="KW-0472">Membrane</keyword>
<dbReference type="EnsemblMetazoa" id="XM_019913020.1">
    <property type="protein sequence ID" value="XP_019768579.1"/>
    <property type="gene ID" value="LOC109543346"/>
</dbReference>
<dbReference type="InterPro" id="IPR002048">
    <property type="entry name" value="EF_hand_dom"/>
</dbReference>
<evidence type="ECO:0000256" key="10">
    <source>
        <dbReference type="ARBA" id="ARBA00023136"/>
    </source>
</evidence>
<dbReference type="GO" id="GO:0015183">
    <property type="term" value="F:L-aspartate transmembrane transporter activity"/>
    <property type="evidence" value="ECO:0007669"/>
    <property type="project" value="TreeGrafter"/>
</dbReference>
<evidence type="ECO:0000256" key="9">
    <source>
        <dbReference type="ARBA" id="ARBA00023128"/>
    </source>
</evidence>
<dbReference type="PROSITE" id="PS50920">
    <property type="entry name" value="SOLCAR"/>
    <property type="match status" value="6"/>
</dbReference>
<reference evidence="15" key="1">
    <citation type="journal article" date="2013" name="Genome Biol.">
        <title>Draft genome of the mountain pine beetle, Dendroctonus ponderosae Hopkins, a major forest pest.</title>
        <authorList>
            <person name="Keeling C.I."/>
            <person name="Yuen M.M."/>
            <person name="Liao N.Y."/>
            <person name="Docking T.R."/>
            <person name="Chan S.K."/>
            <person name="Taylor G.A."/>
            <person name="Palmquist D.L."/>
            <person name="Jackman S.D."/>
            <person name="Nguyen A."/>
            <person name="Li M."/>
            <person name="Henderson H."/>
            <person name="Janes J.K."/>
            <person name="Zhao Y."/>
            <person name="Pandoh P."/>
            <person name="Moore R."/>
            <person name="Sperling F.A."/>
            <person name="Huber D.P."/>
            <person name="Birol I."/>
            <person name="Jones S.J."/>
            <person name="Bohlmann J."/>
        </authorList>
    </citation>
    <scope>NUCLEOTIDE SEQUENCE</scope>
</reference>
<feature type="domain" description="EF-hand" evidence="13">
    <location>
        <begin position="109"/>
        <end position="144"/>
    </location>
</feature>
<dbReference type="Pfam" id="PF00153">
    <property type="entry name" value="Mito_carr"/>
    <property type="match status" value="6"/>
</dbReference>
<evidence type="ECO:0000256" key="7">
    <source>
        <dbReference type="ARBA" id="ARBA00022837"/>
    </source>
</evidence>
<protein>
    <recommendedName>
        <fullName evidence="13">EF-hand domain-containing protein</fullName>
    </recommendedName>
</protein>
<dbReference type="InterPro" id="IPR018247">
    <property type="entry name" value="EF_Hand_1_Ca_BS"/>
</dbReference>
<dbReference type="Pfam" id="PF13202">
    <property type="entry name" value="EF-hand_5"/>
    <property type="match status" value="2"/>
</dbReference>
<evidence type="ECO:0000313" key="14">
    <source>
        <dbReference type="EnsemblMetazoa" id="XP_019768579.1"/>
    </source>
</evidence>
<evidence type="ECO:0000256" key="11">
    <source>
        <dbReference type="ARBA" id="ARBA00038674"/>
    </source>
</evidence>
<reference evidence="14" key="2">
    <citation type="submission" date="2024-08" db="UniProtKB">
        <authorList>
            <consortium name="EnsemblMetazoa"/>
        </authorList>
    </citation>
    <scope>IDENTIFICATION</scope>
</reference>
<feature type="repeat" description="Solcar" evidence="12">
    <location>
        <begin position="1103"/>
        <end position="1187"/>
    </location>
</feature>
<dbReference type="PROSITE" id="PS50222">
    <property type="entry name" value="EF_HAND_2"/>
    <property type="match status" value="4"/>
</dbReference>
<dbReference type="GO" id="GO:0005509">
    <property type="term" value="F:calcium ion binding"/>
    <property type="evidence" value="ECO:0007669"/>
    <property type="project" value="InterPro"/>
</dbReference>
<dbReference type="PROSITE" id="PS00018">
    <property type="entry name" value="EF_HAND_1"/>
    <property type="match status" value="4"/>
</dbReference>
<proteinExistence type="inferred from homology"/>
<name>A0AAR5Q5Q0_DENPD</name>
<dbReference type="InterPro" id="IPR011992">
    <property type="entry name" value="EF-hand-dom_pair"/>
</dbReference>
<feature type="repeat" description="Solcar" evidence="12">
    <location>
        <begin position="348"/>
        <end position="439"/>
    </location>
</feature>
<dbReference type="FunFam" id="1.50.40.10:FF:000004">
    <property type="entry name" value="Calcium-binding mitochondrial carrier protein Aralar1"/>
    <property type="match status" value="2"/>
</dbReference>
<keyword evidence="5" id="KW-0677">Repeat</keyword>
<dbReference type="InterPro" id="IPR023395">
    <property type="entry name" value="MCP_dom_sf"/>
</dbReference>
<feature type="repeat" description="Solcar" evidence="12">
    <location>
        <begin position="1195"/>
        <end position="1283"/>
    </location>
</feature>
<feature type="domain" description="EF-hand" evidence="13">
    <location>
        <begin position="180"/>
        <end position="215"/>
    </location>
</feature>
<dbReference type="Gene3D" id="1.50.40.10">
    <property type="entry name" value="Mitochondrial carrier domain"/>
    <property type="match status" value="2"/>
</dbReference>
<comment type="similarity">
    <text evidence="2">Belongs to the mitochondrial carrier (TC 2.A.29) family.</text>
</comment>
<feature type="domain" description="EF-hand" evidence="13">
    <location>
        <begin position="843"/>
        <end position="878"/>
    </location>
</feature>
<dbReference type="PANTHER" id="PTHR45678">
    <property type="entry name" value="MITOCHONDRIAL 2-OXODICARBOXYLATE CARRIER 1-RELATED"/>
    <property type="match status" value="1"/>
</dbReference>
<comment type="subcellular location">
    <subcellularLocation>
        <location evidence="1">Mitochondrion inner membrane</location>
        <topology evidence="1">Multi-pass membrane protein</topology>
    </subcellularLocation>
</comment>
<feature type="domain" description="EF-hand" evidence="13">
    <location>
        <begin position="772"/>
        <end position="807"/>
    </location>
</feature>
<dbReference type="GO" id="GO:0005313">
    <property type="term" value="F:L-glutamate transmembrane transporter activity"/>
    <property type="evidence" value="ECO:0007669"/>
    <property type="project" value="TreeGrafter"/>
</dbReference>
<dbReference type="Gene3D" id="1.10.238.10">
    <property type="entry name" value="EF-hand"/>
    <property type="match status" value="4"/>
</dbReference>
<evidence type="ECO:0000256" key="2">
    <source>
        <dbReference type="ARBA" id="ARBA00006375"/>
    </source>
</evidence>
<keyword evidence="15" id="KW-1185">Reference proteome</keyword>
<sequence length="1345" mass="149958">MLGTIKLIPFKKHKVAYFLIYLKCCLGGGYLKRANPVQLQDIFNKYASIEKNGEKFMTPDDFVIRFLGLLNDKDFNADTVRLLAGIVDTSKDGLISYPEFQAFEGLLCFPDALYKTAFQLFDTNGNGMVSFQEFVEVMKKTELHQRIPFNMDTPFVQLYFGKNKQRLVTYNEFSQFLHDFHEEYAIEGFRRADKDGSGFISVLDFQDIMINIKSHLLTKEVQTHLIEAVQGETQSRRVSFPYFIAFNSLLNNMELVKRIYLNVTNGHRAQEVSKYEFMHSAQAMSQMTPLEVEILFHLVDVLHQTGRIVYNDLYAIAPEQYFKQITNRLAEIHAVSSPEERGVLIQILESAYRFTLGSIAGAVGATAVYPIDLVKTRMQNQRTGSFIGELMYKNSFDCFKKVIRHEGIFGLYRGLVPQLLGVAPEKAIKLTVNDLVRDKLTDKNGNIPLYGEILSGACAGGSQVIFTNPLEIVKIRLQVAGEIAGGAKVRAWNVVKELGLFGLYKGARACLLRDVPFSAIYFPAYAHTKASFADESGYNHPLTLLVAGAIAGIPAASLVTPADVIKTRLQVVARAGQTTYTGVLDATRKIYAEEGFRAFWKGSIARVFRSSPQFGVTLLTYELLQRTLYVDFGGSRPSGSELKVPSMVADNALRNADHLGGYSVSVPIFSGIETKFGLCLPKFSLSKASGGGYLKRANPVQLQDIFNKYASIEKNGEKFMTPDDFVIRFLGLLNDKDFNADTVRLLAGIVDTSKDGLISYPEFQAFEGLLCFPDALYKTAFQLFDTNGNGMVSFQEFVEVMKKTELHQRIPFNMDTPFVQLYFGKNKQRLVTYNEFSQFLHDFHEEYAIEGFRRADKDGSGFISVLDFQDIMINIKSHLLTKEAVQGETQSRRVSFPYFIAFNSLLNNMELVKRIYLNVTNGHRAQEVSKYEFMHSAQAMSQMTPLEVEILFHLVDVLHQTGRIVYNDLYAIAPEQYFKQITNRLAEIHAVSSPEERGVLIQILESAYRFTLGSIAGAVGATAVYPIDLVKTRMQNQRTGSFIGELMYKNSFDCFKKVIRHEGIFGLYRGLVPQLLGVAPEKAIKLTVNDLVRDKLTDKNGNIPLYGEILSGACAGGSQVIFTNPLEIVKIRLQVAGEIAGGAKVRAWNVVKELGLFGLYKGARACLLRDVPFSAIYFPAYAHTKASFADESGYNHPLTLLVAGAIAGIPAASLVTPADVIKTRLQVVARAGQTTYSGVLDATRKIYAEEGFRAFWKGSIARVFRSSPQFGVTLLTYELLQRTLYVDFGGSRPSGSELKVPSIVADNALRNADHLGGYSVSVPIFSGIETKFGLCLPKFSLSKAS</sequence>
<keyword evidence="3" id="KW-0813">Transport</keyword>
<dbReference type="PANTHER" id="PTHR45678:SF9">
    <property type="entry name" value="CALCIUM-BINDING MITOCHONDRIAL CARRIER PROTEIN ARALAR1"/>
    <property type="match status" value="1"/>
</dbReference>
<evidence type="ECO:0000256" key="6">
    <source>
        <dbReference type="ARBA" id="ARBA00022792"/>
    </source>
</evidence>
<dbReference type="SUPFAM" id="SSF103506">
    <property type="entry name" value="Mitochondrial carrier"/>
    <property type="match status" value="2"/>
</dbReference>
<dbReference type="InterPro" id="IPR002067">
    <property type="entry name" value="MCP"/>
</dbReference>
<dbReference type="Proteomes" id="UP000019118">
    <property type="component" value="Unassembled WGS sequence"/>
</dbReference>
<dbReference type="Pfam" id="PF00036">
    <property type="entry name" value="EF-hand_1"/>
    <property type="match status" value="2"/>
</dbReference>
<dbReference type="InterPro" id="IPR018108">
    <property type="entry name" value="MCP_transmembrane"/>
</dbReference>
<dbReference type="PRINTS" id="PR00926">
    <property type="entry name" value="MITOCARRIER"/>
</dbReference>
<accession>A0AAR5Q5Q0</accession>
<keyword evidence="7" id="KW-0106">Calcium</keyword>
<keyword evidence="8" id="KW-1133">Transmembrane helix</keyword>
<organism evidence="14 15">
    <name type="scientific">Dendroctonus ponderosae</name>
    <name type="common">Mountain pine beetle</name>
    <dbReference type="NCBI Taxonomy" id="77166"/>
    <lineage>
        <taxon>Eukaryota</taxon>
        <taxon>Metazoa</taxon>
        <taxon>Ecdysozoa</taxon>
        <taxon>Arthropoda</taxon>
        <taxon>Hexapoda</taxon>
        <taxon>Insecta</taxon>
        <taxon>Pterygota</taxon>
        <taxon>Neoptera</taxon>
        <taxon>Endopterygota</taxon>
        <taxon>Coleoptera</taxon>
        <taxon>Polyphaga</taxon>
        <taxon>Cucujiformia</taxon>
        <taxon>Curculionidae</taxon>
        <taxon>Scolytinae</taxon>
        <taxon>Dendroctonus</taxon>
    </lineage>
</organism>
<evidence type="ECO:0000259" key="13">
    <source>
        <dbReference type="PROSITE" id="PS50222"/>
    </source>
</evidence>
<evidence type="ECO:0000256" key="4">
    <source>
        <dbReference type="ARBA" id="ARBA00022692"/>
    </source>
</evidence>
<keyword evidence="6" id="KW-0999">Mitochondrion inner membrane</keyword>
<dbReference type="GO" id="GO:0005743">
    <property type="term" value="C:mitochondrial inner membrane"/>
    <property type="evidence" value="ECO:0007669"/>
    <property type="project" value="UniProtKB-SubCell"/>
</dbReference>